<proteinExistence type="inferred from homology"/>
<keyword evidence="4" id="KW-0349">Heme</keyword>
<keyword evidence="5" id="KW-0256">Endoplasmic reticulum</keyword>
<keyword evidence="7" id="KW-0560">Oxidoreductase</keyword>
<dbReference type="PANTHER" id="PTHR24291">
    <property type="entry name" value="CYTOCHROME P450 FAMILY 4"/>
    <property type="match status" value="1"/>
</dbReference>
<dbReference type="PANTHER" id="PTHR24291:SF189">
    <property type="entry name" value="CYTOCHROME P450 4C3-RELATED"/>
    <property type="match status" value="1"/>
</dbReference>
<dbReference type="GO" id="GO:0016705">
    <property type="term" value="F:oxidoreductase activity, acting on paired donors, with incorporation or reduction of molecular oxygen"/>
    <property type="evidence" value="ECO:0007669"/>
    <property type="project" value="InterPro"/>
</dbReference>
<keyword evidence="7" id="KW-0503">Monooxygenase</keyword>
<evidence type="ECO:0000256" key="2">
    <source>
        <dbReference type="ARBA" id="ARBA00004586"/>
    </source>
</evidence>
<keyword evidence="6" id="KW-0408">Iron</keyword>
<keyword evidence="4" id="KW-0479">Metal-binding</keyword>
<gene>
    <name evidence="9" type="ORF">B4U80_06726</name>
</gene>
<evidence type="ECO:0000256" key="7">
    <source>
        <dbReference type="ARBA" id="ARBA00023033"/>
    </source>
</evidence>
<sequence>MWTLHLLGNHSEIQQKAYEEIISIFGEDTRQRSEYYLREMKYVDCCIKEALRLYPPVSLFAR</sequence>
<dbReference type="InterPro" id="IPR001128">
    <property type="entry name" value="Cyt_P450"/>
</dbReference>
<dbReference type="GO" id="GO:0004497">
    <property type="term" value="F:monooxygenase activity"/>
    <property type="evidence" value="ECO:0007669"/>
    <property type="project" value="UniProtKB-KW"/>
</dbReference>
<evidence type="ECO:0000256" key="4">
    <source>
        <dbReference type="ARBA" id="ARBA00022617"/>
    </source>
</evidence>
<accession>A0A443QCY8</accession>
<keyword evidence="10" id="KW-1185">Reference proteome</keyword>
<evidence type="ECO:0000256" key="6">
    <source>
        <dbReference type="ARBA" id="ARBA00023004"/>
    </source>
</evidence>
<comment type="cofactor">
    <cofactor evidence="1">
        <name>heme</name>
        <dbReference type="ChEBI" id="CHEBI:30413"/>
    </cofactor>
</comment>
<dbReference type="GO" id="GO:0005789">
    <property type="term" value="C:endoplasmic reticulum membrane"/>
    <property type="evidence" value="ECO:0007669"/>
    <property type="project" value="UniProtKB-SubCell"/>
</dbReference>
<comment type="caution">
    <text evidence="9">The sequence shown here is derived from an EMBL/GenBank/DDBJ whole genome shotgun (WGS) entry which is preliminary data.</text>
</comment>
<comment type="subcellular location">
    <subcellularLocation>
        <location evidence="2">Endoplasmic reticulum membrane</location>
    </subcellularLocation>
</comment>
<evidence type="ECO:0000256" key="1">
    <source>
        <dbReference type="ARBA" id="ARBA00001971"/>
    </source>
</evidence>
<feature type="non-terminal residue" evidence="9">
    <location>
        <position position="62"/>
    </location>
</feature>
<dbReference type="OrthoDB" id="6515167at2759"/>
<evidence type="ECO:0000256" key="5">
    <source>
        <dbReference type="ARBA" id="ARBA00022824"/>
    </source>
</evidence>
<dbReference type="VEuPathDB" id="VectorBase:LDEU014434"/>
<dbReference type="InterPro" id="IPR050196">
    <property type="entry name" value="Cytochrome_P450_Monoox"/>
</dbReference>
<dbReference type="STRING" id="299467.A0A443QCY8"/>
<dbReference type="Proteomes" id="UP000288716">
    <property type="component" value="Unassembled WGS sequence"/>
</dbReference>
<evidence type="ECO:0000313" key="9">
    <source>
        <dbReference type="EMBL" id="RWS00871.1"/>
    </source>
</evidence>
<evidence type="ECO:0000313" key="10">
    <source>
        <dbReference type="Proteomes" id="UP000288716"/>
    </source>
</evidence>
<reference evidence="9 10" key="1">
    <citation type="journal article" date="2018" name="Gigascience">
        <title>Genomes of trombidid mites reveal novel predicted allergens and laterally-transferred genes associated with secondary metabolism.</title>
        <authorList>
            <person name="Dong X."/>
            <person name="Chaisiri K."/>
            <person name="Xia D."/>
            <person name="Armstrong S.D."/>
            <person name="Fang Y."/>
            <person name="Donnelly M.J."/>
            <person name="Kadowaki T."/>
            <person name="McGarry J.W."/>
            <person name="Darby A.C."/>
            <person name="Makepeace B.L."/>
        </authorList>
    </citation>
    <scope>NUCLEOTIDE SEQUENCE [LARGE SCALE GENOMIC DNA]</scope>
    <source>
        <strain evidence="9">UoL-UT</strain>
    </source>
</reference>
<evidence type="ECO:0000256" key="3">
    <source>
        <dbReference type="ARBA" id="ARBA00010617"/>
    </source>
</evidence>
<dbReference type="GO" id="GO:0005506">
    <property type="term" value="F:iron ion binding"/>
    <property type="evidence" value="ECO:0007669"/>
    <property type="project" value="InterPro"/>
</dbReference>
<dbReference type="InterPro" id="IPR036396">
    <property type="entry name" value="Cyt_P450_sf"/>
</dbReference>
<comment type="similarity">
    <text evidence="3">Belongs to the cytochrome P450 family.</text>
</comment>
<name>A0A443QCY8_9ACAR</name>
<keyword evidence="8" id="KW-0472">Membrane</keyword>
<organism evidence="9 10">
    <name type="scientific">Leptotrombidium deliense</name>
    <dbReference type="NCBI Taxonomy" id="299467"/>
    <lineage>
        <taxon>Eukaryota</taxon>
        <taxon>Metazoa</taxon>
        <taxon>Ecdysozoa</taxon>
        <taxon>Arthropoda</taxon>
        <taxon>Chelicerata</taxon>
        <taxon>Arachnida</taxon>
        <taxon>Acari</taxon>
        <taxon>Acariformes</taxon>
        <taxon>Trombidiformes</taxon>
        <taxon>Prostigmata</taxon>
        <taxon>Anystina</taxon>
        <taxon>Parasitengona</taxon>
        <taxon>Trombiculoidea</taxon>
        <taxon>Trombiculidae</taxon>
        <taxon>Leptotrombidium</taxon>
    </lineage>
</organism>
<evidence type="ECO:0000256" key="8">
    <source>
        <dbReference type="ARBA" id="ARBA00023136"/>
    </source>
</evidence>
<dbReference type="Pfam" id="PF00067">
    <property type="entry name" value="p450"/>
    <property type="match status" value="1"/>
</dbReference>
<dbReference type="SUPFAM" id="SSF48264">
    <property type="entry name" value="Cytochrome P450"/>
    <property type="match status" value="1"/>
</dbReference>
<dbReference type="EMBL" id="NCKV01058796">
    <property type="protein sequence ID" value="RWS00871.1"/>
    <property type="molecule type" value="Genomic_DNA"/>
</dbReference>
<protein>
    <submittedName>
        <fullName evidence="9">CYP4-like protein</fullName>
    </submittedName>
</protein>
<dbReference type="AlphaFoldDB" id="A0A443QCY8"/>
<dbReference type="GO" id="GO:0020037">
    <property type="term" value="F:heme binding"/>
    <property type="evidence" value="ECO:0007669"/>
    <property type="project" value="InterPro"/>
</dbReference>
<dbReference type="Gene3D" id="1.10.630.10">
    <property type="entry name" value="Cytochrome P450"/>
    <property type="match status" value="1"/>
</dbReference>